<dbReference type="OrthoDB" id="4971795at2759"/>
<evidence type="ECO:0000313" key="1">
    <source>
        <dbReference type="EMBL" id="KAH7161026.1"/>
    </source>
</evidence>
<reference evidence="1" key="1">
    <citation type="journal article" date="2021" name="Nat. Commun.">
        <title>Genetic determinants of endophytism in the Arabidopsis root mycobiome.</title>
        <authorList>
            <person name="Mesny F."/>
            <person name="Miyauchi S."/>
            <person name="Thiergart T."/>
            <person name="Pickel B."/>
            <person name="Atanasova L."/>
            <person name="Karlsson M."/>
            <person name="Huettel B."/>
            <person name="Barry K.W."/>
            <person name="Haridas S."/>
            <person name="Chen C."/>
            <person name="Bauer D."/>
            <person name="Andreopoulos W."/>
            <person name="Pangilinan J."/>
            <person name="LaButti K."/>
            <person name="Riley R."/>
            <person name="Lipzen A."/>
            <person name="Clum A."/>
            <person name="Drula E."/>
            <person name="Henrissat B."/>
            <person name="Kohler A."/>
            <person name="Grigoriev I.V."/>
            <person name="Martin F.M."/>
            <person name="Hacquard S."/>
        </authorList>
    </citation>
    <scope>NUCLEOTIDE SEQUENCE</scope>
    <source>
        <strain evidence="1">MPI-CAGE-AT-0147</strain>
    </source>
</reference>
<dbReference type="AlphaFoldDB" id="A0A9P9FFU1"/>
<accession>A0A9P9FFU1</accession>
<dbReference type="Proteomes" id="UP000738349">
    <property type="component" value="Unassembled WGS sequence"/>
</dbReference>
<keyword evidence="2" id="KW-1185">Reference proteome</keyword>
<sequence>SLTKRKWVYKPYFKKLKSRMLDYSTISTQNIEKHLFKEHKLINRTGKRLPALRKGMKEKTPLRNIIEILNLNTLDPKE</sequence>
<gene>
    <name evidence="1" type="ORF">EDB81DRAFT_643576</name>
</gene>
<protein>
    <submittedName>
        <fullName evidence="1">Uncharacterized protein</fullName>
    </submittedName>
</protein>
<feature type="non-terminal residue" evidence="1">
    <location>
        <position position="1"/>
    </location>
</feature>
<name>A0A9P9FFU1_9HYPO</name>
<organism evidence="1 2">
    <name type="scientific">Dactylonectria macrodidyma</name>
    <dbReference type="NCBI Taxonomy" id="307937"/>
    <lineage>
        <taxon>Eukaryota</taxon>
        <taxon>Fungi</taxon>
        <taxon>Dikarya</taxon>
        <taxon>Ascomycota</taxon>
        <taxon>Pezizomycotina</taxon>
        <taxon>Sordariomycetes</taxon>
        <taxon>Hypocreomycetidae</taxon>
        <taxon>Hypocreales</taxon>
        <taxon>Nectriaceae</taxon>
        <taxon>Dactylonectria</taxon>
    </lineage>
</organism>
<evidence type="ECO:0000313" key="2">
    <source>
        <dbReference type="Proteomes" id="UP000738349"/>
    </source>
</evidence>
<dbReference type="EMBL" id="JAGMUV010000004">
    <property type="protein sequence ID" value="KAH7161026.1"/>
    <property type="molecule type" value="Genomic_DNA"/>
</dbReference>
<proteinExistence type="predicted"/>
<comment type="caution">
    <text evidence="1">The sequence shown here is derived from an EMBL/GenBank/DDBJ whole genome shotgun (WGS) entry which is preliminary data.</text>
</comment>